<accession>A0A645BP53</accession>
<dbReference type="EC" id="2.7.4.25" evidence="1"/>
<dbReference type="InterPro" id="IPR027417">
    <property type="entry name" value="P-loop_NTPase"/>
</dbReference>
<protein>
    <submittedName>
        <fullName evidence="1">Cytidylate kinase</fullName>
        <ecNumber evidence="1">2.7.4.25</ecNumber>
    </submittedName>
</protein>
<evidence type="ECO:0000313" key="1">
    <source>
        <dbReference type="EMBL" id="MPM65003.1"/>
    </source>
</evidence>
<gene>
    <name evidence="1" type="primary">cmk_53</name>
    <name evidence="1" type="ORF">SDC9_111895</name>
</gene>
<sequence>MENYVITIARNYGSDGCAIAERLAGQLNIRLLDKELLSLVSQETGISEEILEQADEKVKVSLWDAGRERRFDPEYDRVDPNNPLSERNLFRYQAAVLRRLAERESLVVVGRAADYVLQRHMRLFAVNIQAPFDDCVAGIMKRKFVDAKTAVKDVRTINREREAFYKAYTGRDWNDPLNYDLCINSAKFSQEDCVALIRKGAGLKFKCEL</sequence>
<name>A0A645BP53_9ZZZZ</name>
<organism evidence="1">
    <name type="scientific">bioreactor metagenome</name>
    <dbReference type="NCBI Taxonomy" id="1076179"/>
    <lineage>
        <taxon>unclassified sequences</taxon>
        <taxon>metagenomes</taxon>
        <taxon>ecological metagenomes</taxon>
    </lineage>
</organism>
<dbReference type="Pfam" id="PF13189">
    <property type="entry name" value="Cytidylate_kin2"/>
    <property type="match status" value="1"/>
</dbReference>
<dbReference type="SUPFAM" id="SSF52540">
    <property type="entry name" value="P-loop containing nucleoside triphosphate hydrolases"/>
    <property type="match status" value="1"/>
</dbReference>
<proteinExistence type="predicted"/>
<comment type="caution">
    <text evidence="1">The sequence shown here is derived from an EMBL/GenBank/DDBJ whole genome shotgun (WGS) entry which is preliminary data.</text>
</comment>
<keyword evidence="1" id="KW-0418">Kinase</keyword>
<reference evidence="1" key="1">
    <citation type="submission" date="2019-08" db="EMBL/GenBank/DDBJ databases">
        <authorList>
            <person name="Kucharzyk K."/>
            <person name="Murdoch R.W."/>
            <person name="Higgins S."/>
            <person name="Loffler F."/>
        </authorList>
    </citation>
    <scope>NUCLEOTIDE SEQUENCE</scope>
</reference>
<dbReference type="GO" id="GO:0016301">
    <property type="term" value="F:kinase activity"/>
    <property type="evidence" value="ECO:0007669"/>
    <property type="project" value="UniProtKB-KW"/>
</dbReference>
<dbReference type="AlphaFoldDB" id="A0A645BP53"/>
<dbReference type="Gene3D" id="3.40.50.300">
    <property type="entry name" value="P-loop containing nucleotide triphosphate hydrolases"/>
    <property type="match status" value="1"/>
</dbReference>
<keyword evidence="1" id="KW-0808">Transferase</keyword>
<dbReference type="EMBL" id="VSSQ01020275">
    <property type="protein sequence ID" value="MPM65003.1"/>
    <property type="molecule type" value="Genomic_DNA"/>
</dbReference>